<accession>A0A4D4MEF6</accession>
<dbReference type="Proteomes" id="UP000302139">
    <property type="component" value="Unassembled WGS sequence"/>
</dbReference>
<gene>
    <name evidence="2" type="ORF">SAV14893_095990</name>
</gene>
<dbReference type="AlphaFoldDB" id="A0A4D4MEF6"/>
<evidence type="ECO:0000256" key="1">
    <source>
        <dbReference type="SAM" id="MobiDB-lite"/>
    </source>
</evidence>
<comment type="caution">
    <text evidence="2">The sequence shown here is derived from an EMBL/GenBank/DDBJ whole genome shotgun (WGS) entry which is preliminary data.</text>
</comment>
<reference evidence="2 3" key="1">
    <citation type="submission" date="2019-04" db="EMBL/GenBank/DDBJ databases">
        <title>Draft genome sequences of Streptomyces avermitilis NBRC 14893.</title>
        <authorList>
            <person name="Komaki H."/>
            <person name="Tamura T."/>
            <person name="Hosoyama A."/>
        </authorList>
    </citation>
    <scope>NUCLEOTIDE SEQUENCE [LARGE SCALE GENOMIC DNA]</scope>
    <source>
        <strain evidence="2 3">NBRC 14893</strain>
    </source>
</reference>
<organism evidence="2 3">
    <name type="scientific">Streptomyces avermitilis</name>
    <dbReference type="NCBI Taxonomy" id="33903"/>
    <lineage>
        <taxon>Bacteria</taxon>
        <taxon>Bacillati</taxon>
        <taxon>Actinomycetota</taxon>
        <taxon>Actinomycetes</taxon>
        <taxon>Kitasatosporales</taxon>
        <taxon>Streptomycetaceae</taxon>
        <taxon>Streptomyces</taxon>
    </lineage>
</organism>
<evidence type="ECO:0000313" key="3">
    <source>
        <dbReference type="Proteomes" id="UP000302139"/>
    </source>
</evidence>
<evidence type="ECO:0000313" key="2">
    <source>
        <dbReference type="EMBL" id="GDY70206.1"/>
    </source>
</evidence>
<dbReference type="EMBL" id="BJHX01000004">
    <property type="protein sequence ID" value="GDY70206.1"/>
    <property type="molecule type" value="Genomic_DNA"/>
</dbReference>
<name>A0A4D4MEF6_STRAX</name>
<sequence length="436" mass="47584">MGLTGGTLRPGPPQRKSPGRFGFAATVPAEPAPAYDGLSTSIVCEANGVGGTMSWDEGWGFVQGDRRQIQTAVLSGADSEDPLMLPLEAIELDAFRRHHAHDTFWCGLLLGGCGLQLTTKLYTDRVCHFAHYPGPDGHPHLCGRRARGVNSADHLYVKSAAAAWLRSRDLQADFELVQPEGAPIGSVVDIQFQHRGLRVHLDRAVQPAWDEDGREPVLGVSVPVDRDTLIDCWYVHRIRLNSEGTTRKVRIGTEAFARETEWFALDDCEVTERGLATPAVERIVKARTTAPPPRWPAAKAKKGPDVEARAQVLLRQLASARKVESVVVVHRVCREIAGLTGASSATQAELVDAVRDARRWLEGQADVRRELFARRDEAVTAQNAQQARVLLARANATAAHDRTEDEGRIAAAAADFVAAQSRMKEAADAERAMEQA</sequence>
<feature type="region of interest" description="Disordered" evidence="1">
    <location>
        <begin position="1"/>
        <end position="21"/>
    </location>
</feature>
<proteinExistence type="predicted"/>
<protein>
    <submittedName>
        <fullName evidence="2">Uncharacterized protein</fullName>
    </submittedName>
</protein>